<protein>
    <submittedName>
        <fullName evidence="1">Uncharacterized protein</fullName>
    </submittedName>
</protein>
<accession>A0A1M4VXU5</accession>
<dbReference type="EMBL" id="FQVE01000001">
    <property type="protein sequence ID" value="SHE73769.1"/>
    <property type="molecule type" value="Genomic_DNA"/>
</dbReference>
<evidence type="ECO:0000313" key="1">
    <source>
        <dbReference type="EMBL" id="SHE73769.1"/>
    </source>
</evidence>
<sequence length="323" mass="35187">MSSLFYYSSIKIDISSSQKKATIFGAVSGAVTFGIGQLFQPALQAAQAAAGFSGAMMEAGLSVAQAGLHGYAQGILSLMQGGTFEQAFVAGALGSLGASSFIAAAGSFSKSAVGTVLFGAVSGGIGSELSGGNFWQGVLIGGVVAGLNHVAHKPKTSFKVYDDDGNYVGKMRIEEYRTVKYDDGSMSTEIDLRFTPTKNSGYDSFQWIQTVFKNEYGKYTVFNDPLPRSSGHDSSPYYWNKTYQAEMYNAKTNTYRFYDSPRREVNSMYNAYWRGEVSLVGINSSGAHALSTFKWGFNYYQNNHYLSMPLMSISYSGRYKWLK</sequence>
<organism evidence="1 2">
    <name type="scientific">Chryseobacterium vrystaatense</name>
    <dbReference type="NCBI Taxonomy" id="307480"/>
    <lineage>
        <taxon>Bacteria</taxon>
        <taxon>Pseudomonadati</taxon>
        <taxon>Bacteroidota</taxon>
        <taxon>Flavobacteriia</taxon>
        <taxon>Flavobacteriales</taxon>
        <taxon>Weeksellaceae</taxon>
        <taxon>Chryseobacterium group</taxon>
        <taxon>Chryseobacterium</taxon>
    </lineage>
</organism>
<dbReference type="AlphaFoldDB" id="A0A1M4VXU5"/>
<dbReference type="Proteomes" id="UP000184108">
    <property type="component" value="Unassembled WGS sequence"/>
</dbReference>
<name>A0A1M4VXU5_9FLAO</name>
<gene>
    <name evidence="1" type="ORF">SAMN02787073_1011</name>
</gene>
<evidence type="ECO:0000313" key="2">
    <source>
        <dbReference type="Proteomes" id="UP000184108"/>
    </source>
</evidence>
<reference evidence="2" key="1">
    <citation type="submission" date="2016-11" db="EMBL/GenBank/DDBJ databases">
        <authorList>
            <person name="Varghese N."/>
            <person name="Submissions S."/>
        </authorList>
    </citation>
    <scope>NUCLEOTIDE SEQUENCE [LARGE SCALE GENOMIC DNA]</scope>
    <source>
        <strain evidence="2">YR203</strain>
    </source>
</reference>
<proteinExistence type="predicted"/>
<dbReference type="RefSeq" id="WP_073171503.1">
    <property type="nucleotide sequence ID" value="NZ_FQVE01000001.1"/>
</dbReference>